<gene>
    <name evidence="9" type="ORF">KUV50_00770</name>
</gene>
<dbReference type="PANTHER" id="PTHR20854:SF4">
    <property type="entry name" value="INOSITOL-1-MONOPHOSPHATASE-RELATED"/>
    <property type="match status" value="1"/>
</dbReference>
<feature type="binding site" evidence="7">
    <location>
        <position position="89"/>
    </location>
    <ligand>
        <name>Mg(2+)</name>
        <dbReference type="ChEBI" id="CHEBI:18420"/>
        <label>1</label>
        <note>catalytic</note>
    </ligand>
</feature>
<dbReference type="Gene3D" id="3.30.540.10">
    <property type="entry name" value="Fructose-1,6-Bisphosphatase, subunit A, domain 1"/>
    <property type="match status" value="1"/>
</dbReference>
<feature type="binding site" evidence="7">
    <location>
        <position position="217"/>
    </location>
    <ligand>
        <name>Mg(2+)</name>
        <dbReference type="ChEBI" id="CHEBI:18420"/>
        <label>1</label>
        <note>catalytic</note>
    </ligand>
</feature>
<keyword evidence="5 8" id="KW-0378">Hydrolase</keyword>
<dbReference type="GO" id="GO:0046872">
    <property type="term" value="F:metal ion binding"/>
    <property type="evidence" value="ECO:0007669"/>
    <property type="project" value="UniProtKB-KW"/>
</dbReference>
<organism evidence="9 10">
    <name type="scientific">Membranihabitans marinus</name>
    <dbReference type="NCBI Taxonomy" id="1227546"/>
    <lineage>
        <taxon>Bacteria</taxon>
        <taxon>Pseudomonadati</taxon>
        <taxon>Bacteroidota</taxon>
        <taxon>Saprospiria</taxon>
        <taxon>Saprospirales</taxon>
        <taxon>Saprospiraceae</taxon>
        <taxon>Membranihabitans</taxon>
    </lineage>
</organism>
<dbReference type="GO" id="GO:0008934">
    <property type="term" value="F:inositol monophosphate 1-phosphatase activity"/>
    <property type="evidence" value="ECO:0007669"/>
    <property type="project" value="InterPro"/>
</dbReference>
<keyword evidence="6 7" id="KW-0460">Magnesium</keyword>
<dbReference type="EMBL" id="JAHVHU010000002">
    <property type="protein sequence ID" value="MBY5956646.1"/>
    <property type="molecule type" value="Genomic_DNA"/>
</dbReference>
<evidence type="ECO:0000256" key="3">
    <source>
        <dbReference type="ARBA" id="ARBA00009759"/>
    </source>
</evidence>
<dbReference type="PROSITE" id="PS00630">
    <property type="entry name" value="IMP_2"/>
    <property type="match status" value="1"/>
</dbReference>
<feature type="binding site" evidence="7">
    <location>
        <position position="91"/>
    </location>
    <ligand>
        <name>Mg(2+)</name>
        <dbReference type="ChEBI" id="CHEBI:18420"/>
        <label>1</label>
        <note>catalytic</note>
    </ligand>
</feature>
<feature type="binding site" evidence="7">
    <location>
        <position position="72"/>
    </location>
    <ligand>
        <name>Mg(2+)</name>
        <dbReference type="ChEBI" id="CHEBI:18420"/>
        <label>1</label>
        <note>catalytic</note>
    </ligand>
</feature>
<dbReference type="PANTHER" id="PTHR20854">
    <property type="entry name" value="INOSITOL MONOPHOSPHATASE"/>
    <property type="match status" value="1"/>
</dbReference>
<dbReference type="FunFam" id="3.30.540.10:FF:000003">
    <property type="entry name" value="Inositol-1-monophosphatase"/>
    <property type="match status" value="1"/>
</dbReference>
<dbReference type="AlphaFoldDB" id="A0A953HQW2"/>
<comment type="cofactor">
    <cofactor evidence="2 7 8">
        <name>Mg(2+)</name>
        <dbReference type="ChEBI" id="CHEBI:18420"/>
    </cofactor>
</comment>
<comment type="caution">
    <text evidence="9">The sequence shown here is derived from an EMBL/GenBank/DDBJ whole genome shotgun (WGS) entry which is preliminary data.</text>
</comment>
<name>A0A953HQW2_9BACT</name>
<dbReference type="SUPFAM" id="SSF56655">
    <property type="entry name" value="Carbohydrate phosphatase"/>
    <property type="match status" value="1"/>
</dbReference>
<evidence type="ECO:0000256" key="2">
    <source>
        <dbReference type="ARBA" id="ARBA00001946"/>
    </source>
</evidence>
<dbReference type="Pfam" id="PF00459">
    <property type="entry name" value="Inositol_P"/>
    <property type="match status" value="1"/>
</dbReference>
<dbReference type="GO" id="GO:0007165">
    <property type="term" value="P:signal transduction"/>
    <property type="evidence" value="ECO:0007669"/>
    <property type="project" value="TreeGrafter"/>
</dbReference>
<dbReference type="Gene3D" id="3.40.190.80">
    <property type="match status" value="1"/>
</dbReference>
<evidence type="ECO:0000256" key="1">
    <source>
        <dbReference type="ARBA" id="ARBA00001033"/>
    </source>
</evidence>
<evidence type="ECO:0000313" key="9">
    <source>
        <dbReference type="EMBL" id="MBY5956646.1"/>
    </source>
</evidence>
<dbReference type="InterPro" id="IPR000760">
    <property type="entry name" value="Inositol_monophosphatase-like"/>
</dbReference>
<evidence type="ECO:0000256" key="8">
    <source>
        <dbReference type="RuleBase" id="RU364068"/>
    </source>
</evidence>
<reference evidence="9" key="1">
    <citation type="submission" date="2021-06" db="EMBL/GenBank/DDBJ databases">
        <title>44 bacteria genomes isolated from Dapeng, Shenzhen.</title>
        <authorList>
            <person name="Zheng W."/>
            <person name="Yu S."/>
            <person name="Huang Y."/>
        </authorList>
    </citation>
    <scope>NUCLEOTIDE SEQUENCE</scope>
    <source>
        <strain evidence="9">DP5N28-2</strain>
    </source>
</reference>
<sequence length="275" mass="31338">MKVPFQEDAYKDIIEVGQKAASFIRQHFQKKDFEEETKAHDNSLVSYVDRQAEQIITRGLAELYPDYGFITEENTIRQDDQRDYYWIIDPLDGTTNFLHGLEIFSVSIALSNRSGTLLWGLVIDVMNEDVYHAAKGQGAWKNDQRLIQGDSSLKMSLLSTGFPYYRFDKKTIYLTHLEGFMASCRGLRRCGSAALDLCHVAAGIYGGFFEYDLHLWDIAAGALIIRESGGVVTDFEQDHENWKLAGHVVAGNPRCHQEMFDQVIKRNPTQPKRTS</sequence>
<dbReference type="PROSITE" id="PS00629">
    <property type="entry name" value="IMP_1"/>
    <property type="match status" value="1"/>
</dbReference>
<dbReference type="Proteomes" id="UP000753961">
    <property type="component" value="Unassembled WGS sequence"/>
</dbReference>
<keyword evidence="4 7" id="KW-0479">Metal-binding</keyword>
<dbReference type="EC" id="3.1.3.25" evidence="8"/>
<dbReference type="RefSeq" id="WP_222578170.1">
    <property type="nucleotide sequence ID" value="NZ_JAHVHU010000002.1"/>
</dbReference>
<dbReference type="PRINTS" id="PR00377">
    <property type="entry name" value="IMPHPHTASES"/>
</dbReference>
<dbReference type="CDD" id="cd01639">
    <property type="entry name" value="IMPase"/>
    <property type="match status" value="1"/>
</dbReference>
<evidence type="ECO:0000256" key="7">
    <source>
        <dbReference type="PIRSR" id="PIRSR600760-2"/>
    </source>
</evidence>
<dbReference type="GO" id="GO:0046854">
    <property type="term" value="P:phosphatidylinositol phosphate biosynthetic process"/>
    <property type="evidence" value="ECO:0007669"/>
    <property type="project" value="InterPro"/>
</dbReference>
<evidence type="ECO:0000256" key="5">
    <source>
        <dbReference type="ARBA" id="ARBA00022801"/>
    </source>
</evidence>
<protein>
    <recommendedName>
        <fullName evidence="8">Inositol-1-monophosphatase</fullName>
        <ecNumber evidence="8">3.1.3.25</ecNumber>
    </recommendedName>
</protein>
<feature type="binding site" evidence="7">
    <location>
        <position position="92"/>
    </location>
    <ligand>
        <name>Mg(2+)</name>
        <dbReference type="ChEBI" id="CHEBI:18420"/>
        <label>1</label>
        <note>catalytic</note>
    </ligand>
</feature>
<evidence type="ECO:0000256" key="4">
    <source>
        <dbReference type="ARBA" id="ARBA00022723"/>
    </source>
</evidence>
<proteinExistence type="inferred from homology"/>
<evidence type="ECO:0000256" key="6">
    <source>
        <dbReference type="ARBA" id="ARBA00022842"/>
    </source>
</evidence>
<comment type="catalytic activity">
    <reaction evidence="1 8">
        <text>a myo-inositol phosphate + H2O = myo-inositol + phosphate</text>
        <dbReference type="Rhea" id="RHEA:24056"/>
        <dbReference type="ChEBI" id="CHEBI:15377"/>
        <dbReference type="ChEBI" id="CHEBI:17268"/>
        <dbReference type="ChEBI" id="CHEBI:43474"/>
        <dbReference type="ChEBI" id="CHEBI:84139"/>
        <dbReference type="EC" id="3.1.3.25"/>
    </reaction>
</comment>
<dbReference type="InterPro" id="IPR020583">
    <property type="entry name" value="Inositol_monoP_metal-BS"/>
</dbReference>
<dbReference type="GO" id="GO:0006020">
    <property type="term" value="P:inositol metabolic process"/>
    <property type="evidence" value="ECO:0007669"/>
    <property type="project" value="TreeGrafter"/>
</dbReference>
<comment type="similarity">
    <text evidence="3 8">Belongs to the inositol monophosphatase superfamily.</text>
</comment>
<evidence type="ECO:0000313" key="10">
    <source>
        <dbReference type="Proteomes" id="UP000753961"/>
    </source>
</evidence>
<accession>A0A953HQW2</accession>
<dbReference type="InterPro" id="IPR033942">
    <property type="entry name" value="IMPase"/>
</dbReference>
<keyword evidence="10" id="KW-1185">Reference proteome</keyword>
<dbReference type="InterPro" id="IPR020550">
    <property type="entry name" value="Inositol_monophosphatase_CS"/>
</dbReference>